<reference evidence="1" key="1">
    <citation type="submission" date="2019-07" db="EMBL/GenBank/DDBJ databases">
        <title>Genomic Encyclopedia of Type Strains, Phase IV (KMG-IV): sequencing the most valuable type-strain genomes for metagenomic binning, comparative biology and taxonomic classification.</title>
        <authorList>
            <person name="Goeker M."/>
        </authorList>
    </citation>
    <scope>NUCLEOTIDE SEQUENCE</scope>
    <source>
        <strain evidence="1">DSM 44596</strain>
    </source>
</reference>
<protein>
    <submittedName>
        <fullName evidence="1">Enoyl-CoA hydratase/isomerase-like protein</fullName>
    </submittedName>
</protein>
<dbReference type="SUPFAM" id="SSF52096">
    <property type="entry name" value="ClpP/crotonase"/>
    <property type="match status" value="1"/>
</dbReference>
<dbReference type="Pfam" id="PF00378">
    <property type="entry name" value="ECH_1"/>
    <property type="match status" value="1"/>
</dbReference>
<dbReference type="GO" id="GO:0016853">
    <property type="term" value="F:isomerase activity"/>
    <property type="evidence" value="ECO:0007669"/>
    <property type="project" value="UniProtKB-KW"/>
</dbReference>
<sequence>MIDRRDALLHITLNRPERRNAYGAQVRDGLGAALQLALMDTRIERVLLDGVGPSVSAGGDLDEFGTNPDLAVAQLIRTRAGAARLMARLAD</sequence>
<dbReference type="Gene3D" id="3.90.226.10">
    <property type="entry name" value="2-enoyl-CoA Hydratase, Chain A, domain 1"/>
    <property type="match status" value="1"/>
</dbReference>
<keyword evidence="1" id="KW-0413">Isomerase</keyword>
<evidence type="ECO:0000313" key="1">
    <source>
        <dbReference type="EMBL" id="TYQ06160.1"/>
    </source>
</evidence>
<dbReference type="InterPro" id="IPR001753">
    <property type="entry name" value="Enoyl-CoA_hydra/iso"/>
</dbReference>
<name>A0A652YSZ6_NOCGL</name>
<accession>A0A652YSZ6</accession>
<dbReference type="EMBL" id="VNIQ01000002">
    <property type="protein sequence ID" value="TYQ06160.1"/>
    <property type="molecule type" value="Genomic_DNA"/>
</dbReference>
<gene>
    <name evidence="1" type="ORF">FNL38_102292</name>
</gene>
<organism evidence="1">
    <name type="scientific">Nocardia globerula</name>
    <dbReference type="NCBI Taxonomy" id="1818"/>
    <lineage>
        <taxon>Bacteria</taxon>
        <taxon>Bacillati</taxon>
        <taxon>Actinomycetota</taxon>
        <taxon>Actinomycetes</taxon>
        <taxon>Mycobacteriales</taxon>
        <taxon>Nocardiaceae</taxon>
        <taxon>Nocardia</taxon>
    </lineage>
</organism>
<comment type="caution">
    <text evidence="1">The sequence shown here is derived from an EMBL/GenBank/DDBJ whole genome shotgun (WGS) entry which is preliminary data.</text>
</comment>
<dbReference type="AlphaFoldDB" id="A0A652YSZ6"/>
<dbReference type="InterPro" id="IPR029045">
    <property type="entry name" value="ClpP/crotonase-like_dom_sf"/>
</dbReference>
<proteinExistence type="predicted"/>